<dbReference type="InterPro" id="IPR037066">
    <property type="entry name" value="Plug_dom_sf"/>
</dbReference>
<evidence type="ECO:0000256" key="10">
    <source>
        <dbReference type="PROSITE-ProRule" id="PRU01360"/>
    </source>
</evidence>
<keyword evidence="6" id="KW-0406">Ion transport</keyword>
<evidence type="ECO:0000256" key="6">
    <source>
        <dbReference type="ARBA" id="ARBA00023065"/>
    </source>
</evidence>
<sequence>MSKKITARLMMTVACSAIAAAGAIASKPAAAQGADATAFDLGTITVTAGGFTQDVIDAPASVTVVTSEELATGNVTNLSDALRGVPGVATTGVAGEKDIKIRGLPGDYTLILVDGKRQGTRESRTNGSAGFEQSFIPPVSAIDRIEIVRGPMSSLYGSDAMGGVINIITKPVSPVWSGSVTAETRIPQHSKDGDSNQLSFYLNGPIVEDKLGLQIWGRRLMSGESQILDGPREQEDLDLTGRLTWTPSADHEIALEYGRTTIERYSNPGESLDPADDPDRQDNIREDLSLSYLGYWGNSTTELSYQREVGERTNYDWVSGALVEDDRSPEIVNSVIDGKITTPFSFHGDHTLVSGFQFRRADLTDQNPGLADGIDYKYTSDEWALFAEDEWRVTPELAVTAGLRYTDSDAFGGKFTPRLYGVWSATPNLTIKGGVSTGYRTPSSRQTVPGYYYTTQRGAGVLVSNPDLKPESSTNFELTALWQGDSVEIGGTAFRTDFRDKIENFNTGEPIDVAGTTYNRWEYYNVQDATIQGIELTASAVLSDTVSLRGSYTLTDSEQDSGDFEGLPLSRTPRNAASIRLDWITPVAGLDAWAVASYHGSEVNSGARIGTNGTPYATDASGAVIAYEYDPYTTLDIGMTYEVNDATTVNAAIYNVGDASITDSDNNTYQSGRTVWLGVTAKF</sequence>
<evidence type="ECO:0000313" key="16">
    <source>
        <dbReference type="EMBL" id="UOA16445.1"/>
    </source>
</evidence>
<dbReference type="InterPro" id="IPR000531">
    <property type="entry name" value="Beta-barrel_TonB"/>
</dbReference>
<dbReference type="PROSITE" id="PS52016">
    <property type="entry name" value="TONB_DEPENDENT_REC_3"/>
    <property type="match status" value="1"/>
</dbReference>
<evidence type="ECO:0000256" key="9">
    <source>
        <dbReference type="ARBA" id="ARBA00023237"/>
    </source>
</evidence>
<feature type="domain" description="TonB-dependent receptor-like beta-barrel" evidence="14">
    <location>
        <begin position="245"/>
        <end position="656"/>
    </location>
</feature>
<dbReference type="Gene3D" id="2.170.130.10">
    <property type="entry name" value="TonB-dependent receptor, plug domain"/>
    <property type="match status" value="1"/>
</dbReference>
<proteinExistence type="inferred from homology"/>
<accession>A0ABY3ZP63</accession>
<geneLocation type="plasmid" evidence="16 17">
    <name>pDSM109990_a</name>
</geneLocation>
<evidence type="ECO:0000256" key="12">
    <source>
        <dbReference type="RuleBase" id="RU003357"/>
    </source>
</evidence>
<dbReference type="Gene3D" id="2.40.170.20">
    <property type="entry name" value="TonB-dependent receptor, beta-barrel domain"/>
    <property type="match status" value="1"/>
</dbReference>
<feature type="domain" description="TonB-dependent receptor plug" evidence="15">
    <location>
        <begin position="55"/>
        <end position="164"/>
    </location>
</feature>
<evidence type="ECO:0000256" key="11">
    <source>
        <dbReference type="PROSITE-ProRule" id="PRU10144"/>
    </source>
</evidence>
<dbReference type="PANTHER" id="PTHR30069">
    <property type="entry name" value="TONB-DEPENDENT OUTER MEMBRANE RECEPTOR"/>
    <property type="match status" value="1"/>
</dbReference>
<dbReference type="PROSITE" id="PS01156">
    <property type="entry name" value="TONB_DEPENDENT_REC_2"/>
    <property type="match status" value="1"/>
</dbReference>
<keyword evidence="16" id="KW-0675">Receptor</keyword>
<dbReference type="PANTHER" id="PTHR30069:SF53">
    <property type="entry name" value="COLICIN I RECEPTOR-RELATED"/>
    <property type="match status" value="1"/>
</dbReference>
<keyword evidence="2 10" id="KW-0813">Transport</keyword>
<dbReference type="CDD" id="cd01347">
    <property type="entry name" value="ligand_gated_channel"/>
    <property type="match status" value="1"/>
</dbReference>
<dbReference type="InterPro" id="IPR010917">
    <property type="entry name" value="TonB_rcpt_CS"/>
</dbReference>
<evidence type="ECO:0000256" key="7">
    <source>
        <dbReference type="ARBA" id="ARBA00023077"/>
    </source>
</evidence>
<evidence type="ECO:0000256" key="4">
    <source>
        <dbReference type="ARBA" id="ARBA00022692"/>
    </source>
</evidence>
<dbReference type="EMBL" id="CP085145">
    <property type="protein sequence ID" value="UOA16445.1"/>
    <property type="molecule type" value="Genomic_DNA"/>
</dbReference>
<evidence type="ECO:0000256" key="8">
    <source>
        <dbReference type="ARBA" id="ARBA00023136"/>
    </source>
</evidence>
<evidence type="ECO:0000256" key="3">
    <source>
        <dbReference type="ARBA" id="ARBA00022452"/>
    </source>
</evidence>
<evidence type="ECO:0000259" key="14">
    <source>
        <dbReference type="Pfam" id="PF00593"/>
    </source>
</evidence>
<evidence type="ECO:0000259" key="15">
    <source>
        <dbReference type="Pfam" id="PF07715"/>
    </source>
</evidence>
<feature type="signal peptide" evidence="13">
    <location>
        <begin position="1"/>
        <end position="19"/>
    </location>
</feature>
<comment type="subcellular location">
    <subcellularLocation>
        <location evidence="1 10">Cell outer membrane</location>
        <topology evidence="1 10">Multi-pass membrane protein</topology>
    </subcellularLocation>
</comment>
<name>A0ABY3ZP63_9RHOB</name>
<dbReference type="Pfam" id="PF07715">
    <property type="entry name" value="Plug"/>
    <property type="match status" value="1"/>
</dbReference>
<dbReference type="SUPFAM" id="SSF56935">
    <property type="entry name" value="Porins"/>
    <property type="match status" value="1"/>
</dbReference>
<keyword evidence="7 12" id="KW-0798">TonB box</keyword>
<evidence type="ECO:0000256" key="13">
    <source>
        <dbReference type="SAM" id="SignalP"/>
    </source>
</evidence>
<dbReference type="RefSeq" id="WP_243263400.1">
    <property type="nucleotide sequence ID" value="NZ_CP085145.1"/>
</dbReference>
<dbReference type="InterPro" id="IPR012910">
    <property type="entry name" value="Plug_dom"/>
</dbReference>
<evidence type="ECO:0000313" key="17">
    <source>
        <dbReference type="Proteomes" id="UP000831019"/>
    </source>
</evidence>
<keyword evidence="8 10" id="KW-0472">Membrane</keyword>
<keyword evidence="4 10" id="KW-0812">Transmembrane</keyword>
<dbReference type="Proteomes" id="UP000831019">
    <property type="component" value="Plasmid pDSM109990_a"/>
</dbReference>
<keyword evidence="16" id="KW-0614">Plasmid</keyword>
<feature type="short sequence motif" description="TonB C-terminal box" evidence="11">
    <location>
        <begin position="666"/>
        <end position="683"/>
    </location>
</feature>
<gene>
    <name evidence="16" type="primary">cirA</name>
    <name evidence="16" type="ORF">DSM109990_03317</name>
</gene>
<dbReference type="Pfam" id="PF00593">
    <property type="entry name" value="TonB_dep_Rec_b-barrel"/>
    <property type="match status" value="1"/>
</dbReference>
<feature type="chain" id="PRO_5046525172" evidence="13">
    <location>
        <begin position="20"/>
        <end position="683"/>
    </location>
</feature>
<organism evidence="16 17">
    <name type="scientific">Sulfitobacter dubius</name>
    <dbReference type="NCBI Taxonomy" id="218673"/>
    <lineage>
        <taxon>Bacteria</taxon>
        <taxon>Pseudomonadati</taxon>
        <taxon>Pseudomonadota</taxon>
        <taxon>Alphaproteobacteria</taxon>
        <taxon>Rhodobacterales</taxon>
        <taxon>Roseobacteraceae</taxon>
        <taxon>Sulfitobacter</taxon>
    </lineage>
</organism>
<reference evidence="17" key="1">
    <citation type="journal article" date="2022" name="Microorganisms">
        <title>Beyond the ABCs#Discovery of Three New Plasmid Types in Rhodobacterales (RepQ, RepY, RepW).</title>
        <authorList>
            <person name="Freese H.M."/>
            <person name="Ringel V."/>
            <person name="Overmann J."/>
            <person name="Petersen J."/>
        </authorList>
    </citation>
    <scope>NUCLEOTIDE SEQUENCE [LARGE SCALE GENOMIC DNA]</scope>
    <source>
        <strain evidence="17">DSM 109990</strain>
        <plasmid evidence="17">pDSM109990_a</plasmid>
    </source>
</reference>
<comment type="similarity">
    <text evidence="10 12">Belongs to the TonB-dependent receptor family.</text>
</comment>
<keyword evidence="5 13" id="KW-0732">Signal</keyword>
<evidence type="ECO:0000256" key="5">
    <source>
        <dbReference type="ARBA" id="ARBA00022729"/>
    </source>
</evidence>
<protein>
    <submittedName>
        <fullName evidence="16">Colicin I receptor</fullName>
    </submittedName>
</protein>
<keyword evidence="3 10" id="KW-1134">Transmembrane beta strand</keyword>
<dbReference type="InterPro" id="IPR039426">
    <property type="entry name" value="TonB-dep_rcpt-like"/>
</dbReference>
<evidence type="ECO:0000256" key="1">
    <source>
        <dbReference type="ARBA" id="ARBA00004571"/>
    </source>
</evidence>
<keyword evidence="17" id="KW-1185">Reference proteome</keyword>
<evidence type="ECO:0000256" key="2">
    <source>
        <dbReference type="ARBA" id="ARBA00022448"/>
    </source>
</evidence>
<keyword evidence="9 10" id="KW-0998">Cell outer membrane</keyword>
<dbReference type="InterPro" id="IPR036942">
    <property type="entry name" value="Beta-barrel_TonB_sf"/>
</dbReference>